<dbReference type="Pfam" id="PF01527">
    <property type="entry name" value="HTH_Tnp_1"/>
    <property type="match status" value="1"/>
</dbReference>
<proteinExistence type="predicted"/>
<evidence type="ECO:0000313" key="2">
    <source>
        <dbReference type="EMBL" id="CRY98099.1"/>
    </source>
</evidence>
<keyword evidence="1" id="KW-0175">Coiled coil</keyword>
<dbReference type="InterPro" id="IPR002514">
    <property type="entry name" value="Transposase_8"/>
</dbReference>
<dbReference type="AlphaFoldDB" id="A0A0H5Q9P0"/>
<reference evidence="2" key="1">
    <citation type="submission" date="2015-06" db="EMBL/GenBank/DDBJ databases">
        <authorList>
            <person name="Joergensen T."/>
        </authorList>
    </citation>
    <scope>NUCLEOTIDE SEQUENCE</scope>
    <source>
        <strain evidence="2">RGRH1842</strain>
    </source>
</reference>
<accession>A0A0H5Q9P0</accession>
<dbReference type="GO" id="GO:0004803">
    <property type="term" value="F:transposase activity"/>
    <property type="evidence" value="ECO:0007669"/>
    <property type="project" value="InterPro"/>
</dbReference>
<organism evidence="2">
    <name type="scientific">uncultured prokaryote</name>
    <dbReference type="NCBI Taxonomy" id="198431"/>
    <lineage>
        <taxon>unclassified sequences</taxon>
        <taxon>environmental samples</taxon>
    </lineage>
</organism>
<protein>
    <recommendedName>
        <fullName evidence="3">Transposase</fullName>
    </recommendedName>
</protein>
<dbReference type="SUPFAM" id="SSF46689">
    <property type="entry name" value="Homeodomain-like"/>
    <property type="match status" value="1"/>
</dbReference>
<dbReference type="Gene3D" id="1.10.10.10">
    <property type="entry name" value="Winged helix-like DNA-binding domain superfamily/Winged helix DNA-binding domain"/>
    <property type="match status" value="1"/>
</dbReference>
<dbReference type="EMBL" id="LN854337">
    <property type="protein sequence ID" value="CRY98099.1"/>
    <property type="molecule type" value="Genomic_DNA"/>
</dbReference>
<sequence>MGNNSRKKYSADFKAKVALEALKEQMTLPELEKKFGVSQYMISRWKSELSKNASQTFGATGNEESHQKEVDNLHRKIGELEMMLDFAKRASQKLGLRLPEDL</sequence>
<name>A0A0H5Q9P0_9ZZZZ</name>
<dbReference type="GO" id="GO:0003677">
    <property type="term" value="F:DNA binding"/>
    <property type="evidence" value="ECO:0007669"/>
    <property type="project" value="InterPro"/>
</dbReference>
<dbReference type="InterPro" id="IPR009057">
    <property type="entry name" value="Homeodomain-like_sf"/>
</dbReference>
<evidence type="ECO:0008006" key="3">
    <source>
        <dbReference type="Google" id="ProtNLM"/>
    </source>
</evidence>
<dbReference type="GO" id="GO:0006313">
    <property type="term" value="P:DNA transposition"/>
    <property type="evidence" value="ECO:0007669"/>
    <property type="project" value="InterPro"/>
</dbReference>
<evidence type="ECO:0000256" key="1">
    <source>
        <dbReference type="SAM" id="Coils"/>
    </source>
</evidence>
<feature type="coiled-coil region" evidence="1">
    <location>
        <begin position="63"/>
        <end position="90"/>
    </location>
</feature>
<dbReference type="InterPro" id="IPR036388">
    <property type="entry name" value="WH-like_DNA-bd_sf"/>
</dbReference>
<reference evidence="2" key="2">
    <citation type="submission" date="2015-07" db="EMBL/GenBank/DDBJ databases">
        <title>Plasmids, circular viruses and viroids from rat gut.</title>
        <authorList>
            <person name="Jorgensen T.J."/>
            <person name="Hansen M.A."/>
            <person name="Xu Z."/>
            <person name="Tabak M.A."/>
            <person name="Sorensen S.J."/>
            <person name="Hansen L.H."/>
        </authorList>
    </citation>
    <scope>NUCLEOTIDE SEQUENCE</scope>
    <source>
        <strain evidence="2">RGRH1842</strain>
    </source>
</reference>